<comment type="caution">
    <text evidence="2">The sequence shown here is derived from an EMBL/GenBank/DDBJ whole genome shotgun (WGS) entry which is preliminary data.</text>
</comment>
<dbReference type="Proteomes" id="UP000265520">
    <property type="component" value="Unassembled WGS sequence"/>
</dbReference>
<dbReference type="SMART" id="SM00343">
    <property type="entry name" value="ZnF_C2HC"/>
    <property type="match status" value="2"/>
</dbReference>
<organism evidence="2 3">
    <name type="scientific">Trifolium medium</name>
    <dbReference type="NCBI Taxonomy" id="97028"/>
    <lineage>
        <taxon>Eukaryota</taxon>
        <taxon>Viridiplantae</taxon>
        <taxon>Streptophyta</taxon>
        <taxon>Embryophyta</taxon>
        <taxon>Tracheophyta</taxon>
        <taxon>Spermatophyta</taxon>
        <taxon>Magnoliopsida</taxon>
        <taxon>eudicotyledons</taxon>
        <taxon>Gunneridae</taxon>
        <taxon>Pentapetalae</taxon>
        <taxon>rosids</taxon>
        <taxon>fabids</taxon>
        <taxon>Fabales</taxon>
        <taxon>Fabaceae</taxon>
        <taxon>Papilionoideae</taxon>
        <taxon>50 kb inversion clade</taxon>
        <taxon>NPAAA clade</taxon>
        <taxon>Hologalegina</taxon>
        <taxon>IRL clade</taxon>
        <taxon>Trifolieae</taxon>
        <taxon>Trifolium</taxon>
    </lineage>
</organism>
<protein>
    <submittedName>
        <fullName evidence="2">Cellular nucleic acid-binding protein</fullName>
    </submittedName>
</protein>
<feature type="domain" description="CCHC-type" evidence="1">
    <location>
        <begin position="8"/>
        <end position="24"/>
    </location>
</feature>
<evidence type="ECO:0000259" key="1">
    <source>
        <dbReference type="SMART" id="SM00343"/>
    </source>
</evidence>
<proteinExistence type="predicted"/>
<gene>
    <name evidence="2" type="ORF">A2U01_0100177</name>
</gene>
<dbReference type="SUPFAM" id="SSF57756">
    <property type="entry name" value="Retrovirus zinc finger-like domains"/>
    <property type="match status" value="1"/>
</dbReference>
<feature type="non-terminal residue" evidence="2">
    <location>
        <position position="1"/>
    </location>
</feature>
<name>A0A392USG0_9FABA</name>
<sequence length="66" mass="7221">ECPKNDGKCLKCGDPNHKTDQCKKGVVFFNCKEAGHKSNVCKKPREAEGKVFALDGGDVEADNLIR</sequence>
<reference evidence="2 3" key="1">
    <citation type="journal article" date="2018" name="Front. Plant Sci.">
        <title>Red Clover (Trifolium pratense) and Zigzag Clover (T. medium) - A Picture of Genomic Similarities and Differences.</title>
        <authorList>
            <person name="Dluhosova J."/>
            <person name="Istvanek J."/>
            <person name="Nedelnik J."/>
            <person name="Repkova J."/>
        </authorList>
    </citation>
    <scope>NUCLEOTIDE SEQUENCE [LARGE SCALE GENOMIC DNA]</scope>
    <source>
        <strain evidence="3">cv. 10/8</strain>
        <tissue evidence="2">Leaf</tissue>
    </source>
</reference>
<dbReference type="EMBL" id="LXQA010961648">
    <property type="protein sequence ID" value="MCI78906.1"/>
    <property type="molecule type" value="Genomic_DNA"/>
</dbReference>
<dbReference type="GO" id="GO:0003676">
    <property type="term" value="F:nucleic acid binding"/>
    <property type="evidence" value="ECO:0007669"/>
    <property type="project" value="InterPro"/>
</dbReference>
<dbReference type="AlphaFoldDB" id="A0A392USG0"/>
<evidence type="ECO:0000313" key="2">
    <source>
        <dbReference type="EMBL" id="MCI78906.1"/>
    </source>
</evidence>
<evidence type="ECO:0000313" key="3">
    <source>
        <dbReference type="Proteomes" id="UP000265520"/>
    </source>
</evidence>
<dbReference type="InterPro" id="IPR036875">
    <property type="entry name" value="Znf_CCHC_sf"/>
</dbReference>
<keyword evidence="3" id="KW-1185">Reference proteome</keyword>
<dbReference type="GO" id="GO:0008270">
    <property type="term" value="F:zinc ion binding"/>
    <property type="evidence" value="ECO:0007669"/>
    <property type="project" value="InterPro"/>
</dbReference>
<feature type="non-terminal residue" evidence="2">
    <location>
        <position position="66"/>
    </location>
</feature>
<accession>A0A392USG0</accession>
<feature type="domain" description="CCHC-type" evidence="1">
    <location>
        <begin position="29"/>
        <end position="43"/>
    </location>
</feature>
<dbReference type="InterPro" id="IPR001878">
    <property type="entry name" value="Znf_CCHC"/>
</dbReference>